<organism evidence="1">
    <name type="scientific">hydrothermal vent metagenome</name>
    <dbReference type="NCBI Taxonomy" id="652676"/>
    <lineage>
        <taxon>unclassified sequences</taxon>
        <taxon>metagenomes</taxon>
        <taxon>ecological metagenomes</taxon>
    </lineage>
</organism>
<protein>
    <submittedName>
        <fullName evidence="1">Uncharacterized protein</fullName>
    </submittedName>
</protein>
<dbReference type="EMBL" id="UOFT01000051">
    <property type="protein sequence ID" value="VAW96026.1"/>
    <property type="molecule type" value="Genomic_DNA"/>
</dbReference>
<name>A0A3B1ATG3_9ZZZZ</name>
<reference evidence="1" key="1">
    <citation type="submission" date="2018-06" db="EMBL/GenBank/DDBJ databases">
        <authorList>
            <person name="Zhirakovskaya E."/>
        </authorList>
    </citation>
    <scope>NUCLEOTIDE SEQUENCE</scope>
</reference>
<proteinExistence type="predicted"/>
<gene>
    <name evidence="1" type="ORF">MNBD_GAMMA23-529</name>
</gene>
<dbReference type="AlphaFoldDB" id="A0A3B1ATG3"/>
<sequence length="78" mass="9047">MLSFLIQIANQFENEHGYRPNVLYINPQHFKSLRDALSEIKDLDALTRFLGMEIVLSNESSQPHLAWSPIEWKHAVVV</sequence>
<evidence type="ECO:0000313" key="1">
    <source>
        <dbReference type="EMBL" id="VAW96026.1"/>
    </source>
</evidence>
<accession>A0A3B1ATG3</accession>